<dbReference type="PANTHER" id="PTHR46847:SF1">
    <property type="entry name" value="D-ALLOSE-BINDING PERIPLASMIC PROTEIN-RELATED"/>
    <property type="match status" value="1"/>
</dbReference>
<feature type="region of interest" description="Disordered" evidence="4">
    <location>
        <begin position="29"/>
        <end position="62"/>
    </location>
</feature>
<dbReference type="EMBL" id="JAHQCW010000053">
    <property type="protein sequence ID" value="MBU9739226.1"/>
    <property type="molecule type" value="Genomic_DNA"/>
</dbReference>
<sequence length="370" mass="38888">MKKSLLAICLATVMTGACLAGCGSPVTTAPSGASAEEPKTEADKNVDTSTAPEGESEPAKDGASDIKMAWYGFSGYPYHEEVYKGVEAFAKDSGIEVLKYMGSDVAQSAQNEEVEALVAQGVNALSIYPADAAGANSLYEEITAHGVNVVNFGCATNTPTTASFTVGTDVKQAAMDAAEELIKMMGEKGNILNVLEVLEDPNTAIRKAGVEEVVAKYPDVKIVQEVGGIKSQEEAVQKIETALSSNAGNIDGIVCTGNTASIGMALTLPDYYQQMGTDKHIYCIGIDTDETVVKAINDGTVDATVAQNPYAHGYISCALLQKLGEGKNVSDYTFVDTGVVLVTKENSADFSGDLDAKTKEIMSNLDSYFD</sequence>
<dbReference type="CDD" id="cd01536">
    <property type="entry name" value="PBP1_ABC_sugar_binding-like"/>
    <property type="match status" value="1"/>
</dbReference>
<comment type="subcellular location">
    <subcellularLocation>
        <location evidence="1">Cell envelope</location>
    </subcellularLocation>
</comment>
<evidence type="ECO:0000256" key="4">
    <source>
        <dbReference type="SAM" id="MobiDB-lite"/>
    </source>
</evidence>
<comment type="caution">
    <text evidence="7">The sequence shown here is derived from an EMBL/GenBank/DDBJ whole genome shotgun (WGS) entry which is preliminary data.</text>
</comment>
<evidence type="ECO:0000259" key="6">
    <source>
        <dbReference type="Pfam" id="PF13407"/>
    </source>
</evidence>
<dbReference type="GO" id="GO:0030246">
    <property type="term" value="F:carbohydrate binding"/>
    <property type="evidence" value="ECO:0007669"/>
    <property type="project" value="UniProtKB-ARBA"/>
</dbReference>
<proteinExistence type="inferred from homology"/>
<dbReference type="PROSITE" id="PS51257">
    <property type="entry name" value="PROKAR_LIPOPROTEIN"/>
    <property type="match status" value="1"/>
</dbReference>
<dbReference type="Gene3D" id="3.40.50.2300">
    <property type="match status" value="2"/>
</dbReference>
<dbReference type="GO" id="GO:0030313">
    <property type="term" value="C:cell envelope"/>
    <property type="evidence" value="ECO:0007669"/>
    <property type="project" value="UniProtKB-SubCell"/>
</dbReference>
<dbReference type="AlphaFoldDB" id="A0A949K366"/>
<dbReference type="Pfam" id="PF13407">
    <property type="entry name" value="Peripla_BP_4"/>
    <property type="match status" value="1"/>
</dbReference>
<dbReference type="RefSeq" id="WP_238723128.1">
    <property type="nucleotide sequence ID" value="NZ_JAHQCW010000053.1"/>
</dbReference>
<gene>
    <name evidence="7" type="ORF">KTH89_22075</name>
</gene>
<evidence type="ECO:0000256" key="5">
    <source>
        <dbReference type="SAM" id="SignalP"/>
    </source>
</evidence>
<feature type="domain" description="Periplasmic binding protein" evidence="6">
    <location>
        <begin position="74"/>
        <end position="327"/>
    </location>
</feature>
<evidence type="ECO:0000313" key="8">
    <source>
        <dbReference type="Proteomes" id="UP000712157"/>
    </source>
</evidence>
<feature type="chain" id="PRO_5038424353" evidence="5">
    <location>
        <begin position="21"/>
        <end position="370"/>
    </location>
</feature>
<keyword evidence="8" id="KW-1185">Reference proteome</keyword>
<dbReference type="SUPFAM" id="SSF53822">
    <property type="entry name" value="Periplasmic binding protein-like I"/>
    <property type="match status" value="1"/>
</dbReference>
<name>A0A949K366_9FIRM</name>
<evidence type="ECO:0000256" key="3">
    <source>
        <dbReference type="ARBA" id="ARBA00022729"/>
    </source>
</evidence>
<protein>
    <submittedName>
        <fullName evidence="7">Sugar ABC transporter substrate-binding protein</fullName>
    </submittedName>
</protein>
<evidence type="ECO:0000256" key="1">
    <source>
        <dbReference type="ARBA" id="ARBA00004196"/>
    </source>
</evidence>
<accession>A0A949K366</accession>
<dbReference type="InterPro" id="IPR028082">
    <property type="entry name" value="Peripla_BP_I"/>
</dbReference>
<feature type="compositionally biased region" description="Basic and acidic residues" evidence="4">
    <location>
        <begin position="36"/>
        <end position="46"/>
    </location>
</feature>
<dbReference type="InterPro" id="IPR025997">
    <property type="entry name" value="SBP_2_dom"/>
</dbReference>
<evidence type="ECO:0000256" key="2">
    <source>
        <dbReference type="ARBA" id="ARBA00007639"/>
    </source>
</evidence>
<comment type="similarity">
    <text evidence="2">Belongs to the bacterial solute-binding protein 2 family.</text>
</comment>
<keyword evidence="3 5" id="KW-0732">Signal</keyword>
<reference evidence="7" key="1">
    <citation type="submission" date="2021-06" db="EMBL/GenBank/DDBJ databases">
        <title>Description of novel taxa of the family Lachnospiraceae.</title>
        <authorList>
            <person name="Chaplin A.V."/>
            <person name="Sokolova S.R."/>
            <person name="Pikina A.P."/>
            <person name="Korzhanova M."/>
            <person name="Belova V."/>
            <person name="Korostin D."/>
            <person name="Efimov B.A."/>
        </authorList>
    </citation>
    <scope>NUCLEOTIDE SEQUENCE</scope>
    <source>
        <strain evidence="7">ASD5720</strain>
    </source>
</reference>
<dbReference type="PANTHER" id="PTHR46847">
    <property type="entry name" value="D-ALLOSE-BINDING PERIPLASMIC PROTEIN-RELATED"/>
    <property type="match status" value="1"/>
</dbReference>
<evidence type="ECO:0000313" key="7">
    <source>
        <dbReference type="EMBL" id="MBU9739226.1"/>
    </source>
</evidence>
<dbReference type="Proteomes" id="UP000712157">
    <property type="component" value="Unassembled WGS sequence"/>
</dbReference>
<feature type="signal peptide" evidence="5">
    <location>
        <begin position="1"/>
        <end position="20"/>
    </location>
</feature>
<organism evidence="7 8">
    <name type="scientific">Diplocloster agilis</name>
    <dbReference type="NCBI Taxonomy" id="2850323"/>
    <lineage>
        <taxon>Bacteria</taxon>
        <taxon>Bacillati</taxon>
        <taxon>Bacillota</taxon>
        <taxon>Clostridia</taxon>
        <taxon>Lachnospirales</taxon>
        <taxon>Lachnospiraceae</taxon>
        <taxon>Diplocloster</taxon>
    </lineage>
</organism>